<dbReference type="EMBL" id="MLKD01000005">
    <property type="protein sequence ID" value="OQE26498.1"/>
    <property type="molecule type" value="Genomic_DNA"/>
</dbReference>
<reference evidence="3" key="1">
    <citation type="journal article" date="2017" name="Nat. Microbiol.">
        <title>Global analysis of biosynthetic gene clusters reveals vast potential of secondary metabolite production in Penicillium species.</title>
        <authorList>
            <person name="Nielsen J.C."/>
            <person name="Grijseels S."/>
            <person name="Prigent S."/>
            <person name="Ji B."/>
            <person name="Dainat J."/>
            <person name="Nielsen K.F."/>
            <person name="Frisvad J.C."/>
            <person name="Workman M."/>
            <person name="Nielsen J."/>
        </authorList>
    </citation>
    <scope>NUCLEOTIDE SEQUENCE [LARGE SCALE GENOMIC DNA]</scope>
    <source>
        <strain evidence="3">IBT 24891</strain>
    </source>
</reference>
<sequence>MTRNLPCRMFQALVLMIFTSSCQAIRPGIPWNPNEMEGAQETLHQLELQLTFQNKCLGPEKYPQGLVGGALSCANYLESLQRQECKVEKAGTVMCQEGITAITGYPRGGESEASATCEDVGAAVDWVLDHCSACSNIGCRIAGQAVVKGNQGMLVTVTGVPQD</sequence>
<accession>A0A1V6TJJ2</accession>
<feature type="chain" id="PRO_5013116673" evidence="1">
    <location>
        <begin position="25"/>
        <end position="163"/>
    </location>
</feature>
<dbReference type="AlphaFoldDB" id="A0A1V6TJJ2"/>
<name>A0A1V6TJJ2_9EURO</name>
<evidence type="ECO:0000313" key="3">
    <source>
        <dbReference type="Proteomes" id="UP000191285"/>
    </source>
</evidence>
<keyword evidence="1" id="KW-0732">Signal</keyword>
<evidence type="ECO:0000313" key="2">
    <source>
        <dbReference type="EMBL" id="OQE26498.1"/>
    </source>
</evidence>
<dbReference type="Proteomes" id="UP000191285">
    <property type="component" value="Unassembled WGS sequence"/>
</dbReference>
<organism evidence="2 3">
    <name type="scientific">Penicillium steckii</name>
    <dbReference type="NCBI Taxonomy" id="303698"/>
    <lineage>
        <taxon>Eukaryota</taxon>
        <taxon>Fungi</taxon>
        <taxon>Dikarya</taxon>
        <taxon>Ascomycota</taxon>
        <taxon>Pezizomycotina</taxon>
        <taxon>Eurotiomycetes</taxon>
        <taxon>Eurotiomycetidae</taxon>
        <taxon>Eurotiales</taxon>
        <taxon>Aspergillaceae</taxon>
        <taxon>Penicillium</taxon>
    </lineage>
</organism>
<proteinExistence type="predicted"/>
<keyword evidence="3" id="KW-1185">Reference proteome</keyword>
<gene>
    <name evidence="2" type="ORF">PENSTE_c005G02350</name>
</gene>
<comment type="caution">
    <text evidence="2">The sequence shown here is derived from an EMBL/GenBank/DDBJ whole genome shotgun (WGS) entry which is preliminary data.</text>
</comment>
<protein>
    <submittedName>
        <fullName evidence="2">Uncharacterized protein</fullName>
    </submittedName>
</protein>
<feature type="signal peptide" evidence="1">
    <location>
        <begin position="1"/>
        <end position="24"/>
    </location>
</feature>
<evidence type="ECO:0000256" key="1">
    <source>
        <dbReference type="SAM" id="SignalP"/>
    </source>
</evidence>
<dbReference type="PROSITE" id="PS51257">
    <property type="entry name" value="PROKAR_LIPOPROTEIN"/>
    <property type="match status" value="1"/>
</dbReference>